<dbReference type="Pfam" id="PF07724">
    <property type="entry name" value="AAA_2"/>
    <property type="match status" value="1"/>
</dbReference>
<feature type="region of interest" description="Disordered" evidence="8">
    <location>
        <begin position="147"/>
        <end position="187"/>
    </location>
</feature>
<sequence>MEAKFSNRVKEVISLSREEALRLGHDYIGTEHLLLGMIREGEGVAVGLLKKLGISLDELRVTIEQATKGTATNNVKNLANIPLTRQSEKTLKITYLEAKIFKSPLIGTEHLLLSILRDEDNVATQILNKFNVNYEVIKEMLEYQSTGSRPTMASETDDDDNDRGMFGGSGSAGAGKDTKGSEKSRTPVLDNFGRDLTKFAEIGKLDPIVGREKEIERVAQILSRRKKNNPILIGEPGVGKTAIAEGLALRIVQKKVSRVLFGKRVVTLDLASLVAGTKYRGQFEERMKAVMNELEKSPEVILFIDELHTIVGAGGASGSLDASNMFKPALARGDIQCIGATTLDEYRQYIEKDGALARRFQMVMVDATSIDETIEILNNIKDKYEEHHHVNYTQEAIEAAVKLSERYISDRFLPDKAIDVMDEVGARVHISNITVPEDILKLEEQIENIKKEKNQVVKSQKYEEAAQLRDKEKRLIDQLDRAKQAWEEDTKKRRYTVNEESVAEVVAMMTGIPVTSVSNDEGKKLVNMGEELKGKVIGQATAIEKLVKAIQRTRVGLKDPKKPIGSFIFLGPTGVGKTELAKVLATYLFDKDDALVRIDMSEYMEKFSVSRLVGAPPGYVGYEEGGQLTEKIRRKPYSVVLLDEIEKAHPDVFNILLQVLDDGILTDGLGRRVDFRNTIIIMTSNIGVRDLKDFGAGIGFATKKTENQDDLMKSTIQSALRKAFSPEFLNRLDDVIVFNSLLREDIHKIIDLMLGKLLGRVTNLGYHVELTEKAKDFLAEKGYDPQYGARPLSRAIQRYLEDPVAEEILKGELKEGDVIQADYSGEGELLTITVKKPETVAE</sequence>
<dbReference type="Proteomes" id="UP000700732">
    <property type="component" value="Unassembled WGS sequence"/>
</dbReference>
<evidence type="ECO:0000313" key="12">
    <source>
        <dbReference type="Proteomes" id="UP000700732"/>
    </source>
</evidence>
<dbReference type="RefSeq" id="WP_186735043.1">
    <property type="nucleotide sequence ID" value="NZ_VFIA01000001.1"/>
</dbReference>
<dbReference type="Pfam" id="PF17871">
    <property type="entry name" value="AAA_lid_9"/>
    <property type="match status" value="1"/>
</dbReference>
<keyword evidence="7" id="KW-0175">Coiled coil</keyword>
<dbReference type="GO" id="GO:0008233">
    <property type="term" value="F:peptidase activity"/>
    <property type="evidence" value="ECO:0007669"/>
    <property type="project" value="UniProtKB-KW"/>
</dbReference>
<evidence type="ECO:0000313" key="11">
    <source>
        <dbReference type="EMBL" id="MBC3789674.1"/>
    </source>
</evidence>
<dbReference type="InterPro" id="IPR027417">
    <property type="entry name" value="P-loop_NTPase"/>
</dbReference>
<dbReference type="PANTHER" id="PTHR11638">
    <property type="entry name" value="ATP-DEPENDENT CLP PROTEASE"/>
    <property type="match status" value="1"/>
</dbReference>
<dbReference type="SMART" id="SM01086">
    <property type="entry name" value="ClpB_D2-small"/>
    <property type="match status" value="1"/>
</dbReference>
<dbReference type="InterPro" id="IPR041546">
    <property type="entry name" value="ClpA/ClpB_AAA_lid"/>
</dbReference>
<dbReference type="InterPro" id="IPR003593">
    <property type="entry name" value="AAA+_ATPase"/>
</dbReference>
<dbReference type="CDD" id="cd00009">
    <property type="entry name" value="AAA"/>
    <property type="match status" value="1"/>
</dbReference>
<dbReference type="SMART" id="SM00382">
    <property type="entry name" value="AAA"/>
    <property type="match status" value="2"/>
</dbReference>
<dbReference type="InterPro" id="IPR001270">
    <property type="entry name" value="ClpA/B"/>
</dbReference>
<dbReference type="PROSITE" id="PS51903">
    <property type="entry name" value="CLP_R"/>
    <property type="match status" value="1"/>
</dbReference>
<evidence type="ECO:0000256" key="3">
    <source>
        <dbReference type="ARBA" id="ARBA00022840"/>
    </source>
</evidence>
<dbReference type="PANTHER" id="PTHR11638:SF18">
    <property type="entry name" value="HEAT SHOCK PROTEIN 104"/>
    <property type="match status" value="1"/>
</dbReference>
<dbReference type="Pfam" id="PF10431">
    <property type="entry name" value="ClpB_D2-small"/>
    <property type="match status" value="1"/>
</dbReference>
<evidence type="ECO:0000256" key="2">
    <source>
        <dbReference type="ARBA" id="ARBA00022741"/>
    </source>
</evidence>
<keyword evidence="2 6" id="KW-0547">Nucleotide-binding</keyword>
<evidence type="ECO:0000259" key="10">
    <source>
        <dbReference type="PROSITE" id="PS51903"/>
    </source>
</evidence>
<accession>A0ABR6VZC6</accession>
<dbReference type="Pfam" id="PF02861">
    <property type="entry name" value="Clp_N"/>
    <property type="match status" value="1"/>
</dbReference>
<keyword evidence="11" id="KW-0378">Hydrolase</keyword>
<dbReference type="Gene3D" id="1.10.1780.10">
    <property type="entry name" value="Clp, N-terminal domain"/>
    <property type="match status" value="1"/>
</dbReference>
<dbReference type="Pfam" id="PF00004">
    <property type="entry name" value="AAA"/>
    <property type="match status" value="1"/>
</dbReference>
<evidence type="ECO:0000256" key="1">
    <source>
        <dbReference type="ARBA" id="ARBA00022737"/>
    </source>
</evidence>
<proteinExistence type="inferred from homology"/>
<evidence type="ECO:0000259" key="9">
    <source>
        <dbReference type="PROSITE" id="PS50151"/>
    </source>
</evidence>
<keyword evidence="4 6" id="KW-0143">Chaperone</keyword>
<organism evidence="11 12">
    <name type="scientific">Spirosoma utsteinense</name>
    <dbReference type="NCBI Taxonomy" id="2585773"/>
    <lineage>
        <taxon>Bacteria</taxon>
        <taxon>Pseudomonadati</taxon>
        <taxon>Bacteroidota</taxon>
        <taxon>Cytophagia</taxon>
        <taxon>Cytophagales</taxon>
        <taxon>Cytophagaceae</taxon>
        <taxon>Spirosoma</taxon>
    </lineage>
</organism>
<dbReference type="Gene3D" id="1.10.8.60">
    <property type="match status" value="2"/>
</dbReference>
<dbReference type="InterPro" id="IPR028299">
    <property type="entry name" value="ClpA/B_CS2"/>
</dbReference>
<dbReference type="PROSITE" id="PS00870">
    <property type="entry name" value="CLPAB_1"/>
    <property type="match status" value="1"/>
</dbReference>
<protein>
    <submittedName>
        <fullName evidence="11">ATP-dependent Clp protease ATP-binding subunit ClpC</fullName>
    </submittedName>
</protein>
<dbReference type="InterPro" id="IPR001943">
    <property type="entry name" value="UVR_dom"/>
</dbReference>
<keyword evidence="11" id="KW-0645">Protease</keyword>
<evidence type="ECO:0000256" key="5">
    <source>
        <dbReference type="PROSITE-ProRule" id="PRU01251"/>
    </source>
</evidence>
<reference evidence="11 12" key="1">
    <citation type="submission" date="2019-06" db="EMBL/GenBank/DDBJ databases">
        <title>Spirosoma utsteinense sp. nov. isolated from Antarctic ice-free soils.</title>
        <authorList>
            <person name="Tahon G."/>
        </authorList>
    </citation>
    <scope>NUCLEOTIDE SEQUENCE [LARGE SCALE GENOMIC DNA]</scope>
    <source>
        <strain evidence="11 12">LMG 31447</strain>
    </source>
</reference>
<dbReference type="EMBL" id="VFIA01000001">
    <property type="protein sequence ID" value="MBC3789674.1"/>
    <property type="molecule type" value="Genomic_DNA"/>
</dbReference>
<dbReference type="SUPFAM" id="SSF81923">
    <property type="entry name" value="Double Clp-N motif"/>
    <property type="match status" value="1"/>
</dbReference>
<dbReference type="GO" id="GO:0006508">
    <property type="term" value="P:proteolysis"/>
    <property type="evidence" value="ECO:0007669"/>
    <property type="project" value="UniProtKB-KW"/>
</dbReference>
<feature type="domain" description="UVR" evidence="9">
    <location>
        <begin position="443"/>
        <end position="478"/>
    </location>
</feature>
<dbReference type="InterPro" id="IPR019489">
    <property type="entry name" value="Clp_ATPase_C"/>
</dbReference>
<evidence type="ECO:0000256" key="8">
    <source>
        <dbReference type="SAM" id="MobiDB-lite"/>
    </source>
</evidence>
<dbReference type="InterPro" id="IPR004176">
    <property type="entry name" value="Clp_R_N"/>
</dbReference>
<comment type="similarity">
    <text evidence="6">Belongs to the ClpA/ClpB family.</text>
</comment>
<dbReference type="SUPFAM" id="SSF52540">
    <property type="entry name" value="P-loop containing nucleoside triphosphate hydrolases"/>
    <property type="match status" value="2"/>
</dbReference>
<dbReference type="PRINTS" id="PR00300">
    <property type="entry name" value="CLPPROTEASEA"/>
</dbReference>
<keyword evidence="12" id="KW-1185">Reference proteome</keyword>
<evidence type="ECO:0000256" key="4">
    <source>
        <dbReference type="ARBA" id="ARBA00023186"/>
    </source>
</evidence>
<dbReference type="InterPro" id="IPR036628">
    <property type="entry name" value="Clp_N_dom_sf"/>
</dbReference>
<comment type="caution">
    <text evidence="11">The sequence shown here is derived from an EMBL/GenBank/DDBJ whole genome shotgun (WGS) entry which is preliminary data.</text>
</comment>
<dbReference type="Gene3D" id="4.10.860.10">
    <property type="entry name" value="UVR domain"/>
    <property type="match status" value="1"/>
</dbReference>
<keyword evidence="3 6" id="KW-0067">ATP-binding</keyword>
<keyword evidence="1 5" id="KW-0677">Repeat</keyword>
<dbReference type="CDD" id="cd19499">
    <property type="entry name" value="RecA-like_ClpB_Hsp104-like"/>
    <property type="match status" value="1"/>
</dbReference>
<evidence type="ECO:0000256" key="7">
    <source>
        <dbReference type="SAM" id="Coils"/>
    </source>
</evidence>
<feature type="domain" description="Clp R" evidence="10">
    <location>
        <begin position="1"/>
        <end position="148"/>
    </location>
</feature>
<dbReference type="PROSITE" id="PS00871">
    <property type="entry name" value="CLPAB_2"/>
    <property type="match status" value="1"/>
</dbReference>
<feature type="compositionally biased region" description="Basic and acidic residues" evidence="8">
    <location>
        <begin position="176"/>
        <end position="185"/>
    </location>
</feature>
<dbReference type="InterPro" id="IPR003959">
    <property type="entry name" value="ATPase_AAA_core"/>
</dbReference>
<dbReference type="Gene3D" id="3.40.50.300">
    <property type="entry name" value="P-loop containing nucleotide triphosphate hydrolases"/>
    <property type="match status" value="2"/>
</dbReference>
<gene>
    <name evidence="11" type="ORF">FH603_155</name>
</gene>
<dbReference type="GO" id="GO:0005524">
    <property type="term" value="F:ATP binding"/>
    <property type="evidence" value="ECO:0007669"/>
    <property type="project" value="UniProtKB-KW"/>
</dbReference>
<dbReference type="InterPro" id="IPR018368">
    <property type="entry name" value="ClpA/B_CS1"/>
</dbReference>
<dbReference type="InterPro" id="IPR050130">
    <property type="entry name" value="ClpA_ClpB"/>
</dbReference>
<name>A0ABR6VZC6_9BACT</name>
<dbReference type="PROSITE" id="PS50151">
    <property type="entry name" value="UVR"/>
    <property type="match status" value="1"/>
</dbReference>
<feature type="coiled-coil region" evidence="7">
    <location>
        <begin position="439"/>
        <end position="489"/>
    </location>
</feature>
<evidence type="ECO:0000256" key="6">
    <source>
        <dbReference type="RuleBase" id="RU004432"/>
    </source>
</evidence>